<dbReference type="HOGENOM" id="CLU_708083_0_0_1"/>
<feature type="region of interest" description="Disordered" evidence="1">
    <location>
        <begin position="1"/>
        <end position="31"/>
    </location>
</feature>
<protein>
    <submittedName>
        <fullName evidence="3">Uncharacterized protein</fullName>
    </submittedName>
</protein>
<dbReference type="VEuPathDB" id="FungiDB:PLEOSDRAFT_1098175"/>
<dbReference type="EMBL" id="KL198013">
    <property type="protein sequence ID" value="KDQ23329.1"/>
    <property type="molecule type" value="Genomic_DNA"/>
</dbReference>
<keyword evidence="2" id="KW-1133">Transmembrane helix</keyword>
<keyword evidence="2" id="KW-0812">Transmembrane</keyword>
<reference evidence="4" key="1">
    <citation type="journal article" date="2014" name="Proc. Natl. Acad. Sci. U.S.A.">
        <title>Extensive sampling of basidiomycete genomes demonstrates inadequacy of the white-rot/brown-rot paradigm for wood decay fungi.</title>
        <authorList>
            <person name="Riley R."/>
            <person name="Salamov A.A."/>
            <person name="Brown D.W."/>
            <person name="Nagy L.G."/>
            <person name="Floudas D."/>
            <person name="Held B.W."/>
            <person name="Levasseur A."/>
            <person name="Lombard V."/>
            <person name="Morin E."/>
            <person name="Otillar R."/>
            <person name="Lindquist E.A."/>
            <person name="Sun H."/>
            <person name="LaButti K.M."/>
            <person name="Schmutz J."/>
            <person name="Jabbour D."/>
            <person name="Luo H."/>
            <person name="Baker S.E."/>
            <person name="Pisabarro A.G."/>
            <person name="Walton J.D."/>
            <person name="Blanchette R.A."/>
            <person name="Henrissat B."/>
            <person name="Martin F."/>
            <person name="Cullen D."/>
            <person name="Hibbett D.S."/>
            <person name="Grigoriev I.V."/>
        </authorList>
    </citation>
    <scope>NUCLEOTIDE SEQUENCE [LARGE SCALE GENOMIC DNA]</scope>
    <source>
        <strain evidence="4">PC15</strain>
    </source>
</reference>
<evidence type="ECO:0000256" key="1">
    <source>
        <dbReference type="SAM" id="MobiDB-lite"/>
    </source>
</evidence>
<feature type="region of interest" description="Disordered" evidence="1">
    <location>
        <begin position="343"/>
        <end position="390"/>
    </location>
</feature>
<feature type="region of interest" description="Disordered" evidence="1">
    <location>
        <begin position="240"/>
        <end position="310"/>
    </location>
</feature>
<dbReference type="InParanoid" id="A0A067N6A1"/>
<feature type="compositionally biased region" description="Polar residues" evidence="1">
    <location>
        <begin position="241"/>
        <end position="254"/>
    </location>
</feature>
<sequence length="390" mass="41325">MASTLTDTKTDSVPSATPSAQATPVPAGDMPSVEVSVNGAVPSIPSQIVWMPNPDTSILAQLIASEASYQRTNQVLFGTNVTILLMAALFVAYRGFKKAKSRTASAKSATGESWGYNDLRPAVGARVADDRLHTAAWVAHDASPRSPGIGWVSEETLTSPSSMTSRIPLRGQHSPKWGPGFFASARWAWRTRGGRRSTAGSEGHRTLPTLGGLSHSISNRWYRFLEQGRGAFASVSAFPAKNSTAPHDSSSNTGADRRARERSLPIPNSARTTTFSTNSSVPTLPPYRQSLESTDGSMSPTPSSPSACCHDRRLRESTFPPMPALPDISAIAALALPPPLRAAGGGETAAVGFPHPHGDSRRPRARERSLPALPRLSITPVSSDISVSAE</sequence>
<feature type="transmembrane region" description="Helical" evidence="2">
    <location>
        <begin position="75"/>
        <end position="93"/>
    </location>
</feature>
<feature type="compositionally biased region" description="Polar residues" evidence="1">
    <location>
        <begin position="379"/>
        <end position="390"/>
    </location>
</feature>
<dbReference type="AlphaFoldDB" id="A0A067N6A1"/>
<dbReference type="OrthoDB" id="10415016at2759"/>
<evidence type="ECO:0000313" key="4">
    <source>
        <dbReference type="Proteomes" id="UP000027073"/>
    </source>
</evidence>
<feature type="compositionally biased region" description="Polar residues" evidence="1">
    <location>
        <begin position="290"/>
        <end position="306"/>
    </location>
</feature>
<proteinExistence type="predicted"/>
<dbReference type="Proteomes" id="UP000027073">
    <property type="component" value="Unassembled WGS sequence"/>
</dbReference>
<organism evidence="3 4">
    <name type="scientific">Pleurotus ostreatus (strain PC15)</name>
    <name type="common">Oyster mushroom</name>
    <dbReference type="NCBI Taxonomy" id="1137138"/>
    <lineage>
        <taxon>Eukaryota</taxon>
        <taxon>Fungi</taxon>
        <taxon>Dikarya</taxon>
        <taxon>Basidiomycota</taxon>
        <taxon>Agaricomycotina</taxon>
        <taxon>Agaricomycetes</taxon>
        <taxon>Agaricomycetidae</taxon>
        <taxon>Agaricales</taxon>
        <taxon>Pleurotineae</taxon>
        <taxon>Pleurotaceae</taxon>
        <taxon>Pleurotus</taxon>
    </lineage>
</organism>
<feature type="compositionally biased region" description="Basic and acidic residues" evidence="1">
    <location>
        <begin position="356"/>
        <end position="369"/>
    </location>
</feature>
<gene>
    <name evidence="3" type="ORF">PLEOSDRAFT_1098175</name>
</gene>
<name>A0A067N6A1_PLEO1</name>
<evidence type="ECO:0000313" key="3">
    <source>
        <dbReference type="EMBL" id="KDQ23329.1"/>
    </source>
</evidence>
<evidence type="ECO:0000256" key="2">
    <source>
        <dbReference type="SAM" id="Phobius"/>
    </source>
</evidence>
<feature type="compositionally biased region" description="Polar residues" evidence="1">
    <location>
        <begin position="1"/>
        <end position="22"/>
    </location>
</feature>
<accession>A0A067N6A1</accession>
<keyword evidence="2" id="KW-0472">Membrane</keyword>
<feature type="compositionally biased region" description="Polar residues" evidence="1">
    <location>
        <begin position="269"/>
        <end position="282"/>
    </location>
</feature>